<protein>
    <recommendedName>
        <fullName evidence="5">Glycosyltransferase family 28 N-terminal domain-containing protein</fullName>
    </recommendedName>
</protein>
<dbReference type="InterPro" id="IPR050271">
    <property type="entry name" value="UDP-glycosyltransferase"/>
</dbReference>
<evidence type="ECO:0000313" key="4">
    <source>
        <dbReference type="Proteomes" id="UP000236664"/>
    </source>
</evidence>
<evidence type="ECO:0000313" key="3">
    <source>
        <dbReference type="EMBL" id="PNP83703.1"/>
    </source>
</evidence>
<gene>
    <name evidence="3" type="ORF">FNYG_02920</name>
</gene>
<keyword evidence="2" id="KW-0808">Transferase</keyword>
<sequence>MASTSPKKILFLTNSDYGQANVVLATAYELVLAAEQVQVHIASFEALRPAVLATDQLAAGESGRSPGRLIFHTLLGMSQFDAAARPDVDIFAAYDRPPTIINAARTILSIEGIMQPWGLEEFTELYEQTVHVVNQVKPDLTVVEPLFSPGLTVCHHVGAKWIVLSPNTIKDFAVPEQPRLAGLWKYPIVGSGMPFPLPWSLIPRNIALNLVAVYLLLAGERCKNAQRFLQAQVGDEGIQLITAMELGVLGPSLQISILVANTAELDYPFDVMPSKIIPCGPIIRASLKLDMVDRSLEKWLARGPTLYVNLGSHLEMTLLEAVEMASAFRNFLDEARPEKGFNGGKLQILWKLKTKGAESGRTDSERPEQLQVGDDVYERIRHLLGKEMDRDQIRLTSWVTAEPKSVLESGHIVCSINHGGASSFNEALCAGVPQVVLPAWADCYDFANRAELLGIGRWGNKSAKPRWRKKELCEALIGAILGPEAEKIRLRAQELAEKYPEGSGRRRAAEVLLEALQ</sequence>
<proteinExistence type="predicted"/>
<dbReference type="PANTHER" id="PTHR48043:SF145">
    <property type="entry name" value="FI06409P-RELATED"/>
    <property type="match status" value="1"/>
</dbReference>
<reference evidence="3 4" key="1">
    <citation type="submission" date="2017-06" db="EMBL/GenBank/DDBJ databases">
        <title>Genome of Fusarium nygamai isolate CS10214.</title>
        <authorList>
            <person name="Gardiner D.M."/>
            <person name="Obanor F."/>
            <person name="Kazan K."/>
        </authorList>
    </citation>
    <scope>NUCLEOTIDE SEQUENCE [LARGE SCALE GENOMIC DNA]</scope>
    <source>
        <strain evidence="3 4">CS10214</strain>
    </source>
</reference>
<dbReference type="OrthoDB" id="5835829at2759"/>
<dbReference type="SUPFAM" id="SSF53756">
    <property type="entry name" value="UDP-Glycosyltransferase/glycogen phosphorylase"/>
    <property type="match status" value="1"/>
</dbReference>
<accession>A0A2K0WN50</accession>
<dbReference type="Proteomes" id="UP000236664">
    <property type="component" value="Unassembled WGS sequence"/>
</dbReference>
<dbReference type="PANTHER" id="PTHR48043">
    <property type="entry name" value="EG:EG0003.4 PROTEIN-RELATED"/>
    <property type="match status" value="1"/>
</dbReference>
<name>A0A2K0WN50_GIBNY</name>
<dbReference type="Gene3D" id="3.40.50.2000">
    <property type="entry name" value="Glycogen Phosphorylase B"/>
    <property type="match status" value="2"/>
</dbReference>
<dbReference type="EMBL" id="MTQA01000048">
    <property type="protein sequence ID" value="PNP83703.1"/>
    <property type="molecule type" value="Genomic_DNA"/>
</dbReference>
<organism evidence="3 4">
    <name type="scientific">Gibberella nygamai</name>
    <name type="common">Bean root rot disease fungus</name>
    <name type="synonym">Fusarium nygamai</name>
    <dbReference type="NCBI Taxonomy" id="42673"/>
    <lineage>
        <taxon>Eukaryota</taxon>
        <taxon>Fungi</taxon>
        <taxon>Dikarya</taxon>
        <taxon>Ascomycota</taxon>
        <taxon>Pezizomycotina</taxon>
        <taxon>Sordariomycetes</taxon>
        <taxon>Hypocreomycetidae</taxon>
        <taxon>Hypocreales</taxon>
        <taxon>Nectriaceae</taxon>
        <taxon>Fusarium</taxon>
        <taxon>Fusarium fujikuroi species complex</taxon>
    </lineage>
</organism>
<dbReference type="STRING" id="42673.A0A2K0WN50"/>
<comment type="caution">
    <text evidence="3">The sequence shown here is derived from an EMBL/GenBank/DDBJ whole genome shotgun (WGS) entry which is preliminary data.</text>
</comment>
<keyword evidence="1" id="KW-0328">Glycosyltransferase</keyword>
<evidence type="ECO:0008006" key="5">
    <source>
        <dbReference type="Google" id="ProtNLM"/>
    </source>
</evidence>
<keyword evidence="4" id="KW-1185">Reference proteome</keyword>
<evidence type="ECO:0000256" key="2">
    <source>
        <dbReference type="ARBA" id="ARBA00022679"/>
    </source>
</evidence>
<dbReference type="AlphaFoldDB" id="A0A2K0WN50"/>
<evidence type="ECO:0000256" key="1">
    <source>
        <dbReference type="ARBA" id="ARBA00022676"/>
    </source>
</evidence>
<dbReference type="GO" id="GO:0008194">
    <property type="term" value="F:UDP-glycosyltransferase activity"/>
    <property type="evidence" value="ECO:0007669"/>
    <property type="project" value="TreeGrafter"/>
</dbReference>